<keyword evidence="1" id="KW-1133">Transmembrane helix</keyword>
<dbReference type="OrthoDB" id="921851at2"/>
<feature type="transmembrane region" description="Helical" evidence="1">
    <location>
        <begin position="36"/>
        <end position="54"/>
    </location>
</feature>
<comment type="caution">
    <text evidence="2">The sequence shown here is derived from an EMBL/GenBank/DDBJ whole genome shotgun (WGS) entry which is preliminary data.</text>
</comment>
<dbReference type="EMBL" id="QNUL01000049">
    <property type="protein sequence ID" value="REA55233.1"/>
    <property type="molecule type" value="Genomic_DNA"/>
</dbReference>
<evidence type="ECO:0000313" key="2">
    <source>
        <dbReference type="EMBL" id="REA55233.1"/>
    </source>
</evidence>
<feature type="transmembrane region" description="Helical" evidence="1">
    <location>
        <begin position="114"/>
        <end position="135"/>
    </location>
</feature>
<feature type="transmembrane region" description="Helical" evidence="1">
    <location>
        <begin position="141"/>
        <end position="164"/>
    </location>
</feature>
<evidence type="ECO:0000256" key="1">
    <source>
        <dbReference type="SAM" id="Phobius"/>
    </source>
</evidence>
<dbReference type="Proteomes" id="UP000256373">
    <property type="component" value="Unassembled WGS sequence"/>
</dbReference>
<keyword evidence="3" id="KW-1185">Reference proteome</keyword>
<organism evidence="2 3">
    <name type="scientific">Dyadobacter luteus</name>
    <dbReference type="NCBI Taxonomy" id="2259619"/>
    <lineage>
        <taxon>Bacteria</taxon>
        <taxon>Pseudomonadati</taxon>
        <taxon>Bacteroidota</taxon>
        <taxon>Cytophagia</taxon>
        <taxon>Cytophagales</taxon>
        <taxon>Spirosomataceae</taxon>
        <taxon>Dyadobacter</taxon>
    </lineage>
</organism>
<accession>A0A3D8Y2H9</accession>
<feature type="transmembrane region" description="Helical" evidence="1">
    <location>
        <begin position="244"/>
        <end position="269"/>
    </location>
</feature>
<feature type="transmembrane region" description="Helical" evidence="1">
    <location>
        <begin position="216"/>
        <end position="232"/>
    </location>
</feature>
<feature type="transmembrane region" description="Helical" evidence="1">
    <location>
        <begin position="176"/>
        <end position="196"/>
    </location>
</feature>
<keyword evidence="1" id="KW-0472">Membrane</keyword>
<sequence length="330" mass="37202">MVDVIREIIQKIAISLALTAILSMLAMNLLHLGESSFQSLGVIFFIIYTVVSLFTFSRHKLFFVLSVPIFAQFFHIFQRYHFTTGGNSLWRLIPFIILDTYLVHFLTSTPKRSGGNYSVIILIWLISSSLFLAISPNLSQIIFGGIVMYVLTIPLLFVYLHTAAQATDFSKETEKYVSILFMLFCIGSIGLVYLGAGYKGTDNLLATRNIADTNTTMAYFILLWPFSIQYALKAQWSALGKIALTALFLAIVILSFSRGALLIVLPYILLTCMSNPGFINFKWIIPLGVVVCFYFSDILTYIGQLDLMYFWTLRFADIGSFSVMSTIWIG</sequence>
<evidence type="ECO:0000313" key="3">
    <source>
        <dbReference type="Proteomes" id="UP000256373"/>
    </source>
</evidence>
<feature type="transmembrane region" description="Helical" evidence="1">
    <location>
        <begin position="12"/>
        <end position="30"/>
    </location>
</feature>
<feature type="transmembrane region" description="Helical" evidence="1">
    <location>
        <begin position="89"/>
        <end position="107"/>
    </location>
</feature>
<name>A0A3D8Y2H9_9BACT</name>
<keyword evidence="1" id="KW-0812">Transmembrane</keyword>
<dbReference type="RefSeq" id="WP_115834364.1">
    <property type="nucleotide sequence ID" value="NZ_QNUL01000049.1"/>
</dbReference>
<dbReference type="AlphaFoldDB" id="A0A3D8Y2H9"/>
<feature type="transmembrane region" description="Helical" evidence="1">
    <location>
        <begin position="61"/>
        <end position="77"/>
    </location>
</feature>
<feature type="transmembrane region" description="Helical" evidence="1">
    <location>
        <begin position="281"/>
        <end position="302"/>
    </location>
</feature>
<protein>
    <submittedName>
        <fullName evidence="2">Uncharacterized protein</fullName>
    </submittedName>
</protein>
<reference evidence="2 3" key="1">
    <citation type="submission" date="2018-07" db="EMBL/GenBank/DDBJ databases">
        <title>Dyadobacter roseus sp. nov., isolated from rose rhizosphere soil.</title>
        <authorList>
            <person name="Chen L."/>
        </authorList>
    </citation>
    <scope>NUCLEOTIDE SEQUENCE [LARGE SCALE GENOMIC DNA]</scope>
    <source>
        <strain evidence="2 3">RS19</strain>
    </source>
</reference>
<feature type="transmembrane region" description="Helical" evidence="1">
    <location>
        <begin position="309"/>
        <end position="329"/>
    </location>
</feature>
<gene>
    <name evidence="2" type="ORF">DSL64_28430</name>
</gene>
<proteinExistence type="predicted"/>